<name>A0A1M5RBM3_9GAMM</name>
<dbReference type="EMBL" id="FQXA01000005">
    <property type="protein sequence ID" value="SHH23732.1"/>
    <property type="molecule type" value="Genomic_DNA"/>
</dbReference>
<evidence type="ECO:0000313" key="2">
    <source>
        <dbReference type="EMBL" id="SHH23732.1"/>
    </source>
</evidence>
<sequence length="76" mass="8509">MSLSQALRFVPKGTVAEPRHLLCRCELACEPDPSRRHGSPASWLLQKSTRVAARRHSCRNERAREPAAPRRYGGAT</sequence>
<feature type="compositionally biased region" description="Basic and acidic residues" evidence="1">
    <location>
        <begin position="58"/>
        <end position="68"/>
    </location>
</feature>
<dbReference type="AlphaFoldDB" id="A0A1M5RBM3"/>
<gene>
    <name evidence="2" type="ORF">SAMN02744645_2957</name>
</gene>
<evidence type="ECO:0000256" key="1">
    <source>
        <dbReference type="SAM" id="MobiDB-lite"/>
    </source>
</evidence>
<reference evidence="2 3" key="1">
    <citation type="submission" date="2016-11" db="EMBL/GenBank/DDBJ databases">
        <authorList>
            <person name="Jaros S."/>
            <person name="Januszkiewicz K."/>
            <person name="Wedrychowicz H."/>
        </authorList>
    </citation>
    <scope>NUCLEOTIDE SEQUENCE [LARGE SCALE GENOMIC DNA]</scope>
    <source>
        <strain evidence="2 3">DSM 18231</strain>
    </source>
</reference>
<organism evidence="2 3">
    <name type="scientific">Stutzerimonas xanthomarina DSM 18231</name>
    <dbReference type="NCBI Taxonomy" id="1403346"/>
    <lineage>
        <taxon>Bacteria</taxon>
        <taxon>Pseudomonadati</taxon>
        <taxon>Pseudomonadota</taxon>
        <taxon>Gammaproteobacteria</taxon>
        <taxon>Pseudomonadales</taxon>
        <taxon>Pseudomonadaceae</taxon>
        <taxon>Stutzerimonas</taxon>
    </lineage>
</organism>
<feature type="region of interest" description="Disordered" evidence="1">
    <location>
        <begin position="54"/>
        <end position="76"/>
    </location>
</feature>
<proteinExistence type="predicted"/>
<dbReference type="Proteomes" id="UP000184000">
    <property type="component" value="Unassembled WGS sequence"/>
</dbReference>
<protein>
    <submittedName>
        <fullName evidence="2">Uncharacterized protein</fullName>
    </submittedName>
</protein>
<evidence type="ECO:0000313" key="3">
    <source>
        <dbReference type="Proteomes" id="UP000184000"/>
    </source>
</evidence>
<accession>A0A1M5RBM3</accession>